<dbReference type="AlphaFoldDB" id="A0A316W039"/>
<keyword evidence="2" id="KW-1185">Reference proteome</keyword>
<organism evidence="1 2">
    <name type="scientific">Ceraceosorus guamensis</name>
    <dbReference type="NCBI Taxonomy" id="1522189"/>
    <lineage>
        <taxon>Eukaryota</taxon>
        <taxon>Fungi</taxon>
        <taxon>Dikarya</taxon>
        <taxon>Basidiomycota</taxon>
        <taxon>Ustilaginomycotina</taxon>
        <taxon>Exobasidiomycetes</taxon>
        <taxon>Ceraceosorales</taxon>
        <taxon>Ceraceosoraceae</taxon>
        <taxon>Ceraceosorus</taxon>
    </lineage>
</organism>
<dbReference type="Proteomes" id="UP000245783">
    <property type="component" value="Unassembled WGS sequence"/>
</dbReference>
<sequence length="92" mass="10304">MHHRSGPGSWSWSWFKGRPHFNAIRAAMQSPTPRLCAHLHAHMHRVSCPVLDAPDSKASLSTACVVSCARCTVQSQVVQWSSIVREWSRLVV</sequence>
<evidence type="ECO:0000313" key="2">
    <source>
        <dbReference type="Proteomes" id="UP000245783"/>
    </source>
</evidence>
<name>A0A316W039_9BASI</name>
<protein>
    <submittedName>
        <fullName evidence="1">Uncharacterized protein</fullName>
    </submittedName>
</protein>
<reference evidence="1 2" key="1">
    <citation type="journal article" date="2018" name="Mol. Biol. Evol.">
        <title>Broad Genomic Sampling Reveals a Smut Pathogenic Ancestry of the Fungal Clade Ustilaginomycotina.</title>
        <authorList>
            <person name="Kijpornyongpan T."/>
            <person name="Mondo S.J."/>
            <person name="Barry K."/>
            <person name="Sandor L."/>
            <person name="Lee J."/>
            <person name="Lipzen A."/>
            <person name="Pangilinan J."/>
            <person name="LaButti K."/>
            <person name="Hainaut M."/>
            <person name="Henrissat B."/>
            <person name="Grigoriev I.V."/>
            <person name="Spatafora J.W."/>
            <person name="Aime M.C."/>
        </authorList>
    </citation>
    <scope>NUCLEOTIDE SEQUENCE [LARGE SCALE GENOMIC DNA]</scope>
    <source>
        <strain evidence="1 2">MCA 4658</strain>
    </source>
</reference>
<dbReference type="RefSeq" id="XP_025370209.1">
    <property type="nucleotide sequence ID" value="XM_025510015.1"/>
</dbReference>
<proteinExistence type="predicted"/>
<accession>A0A316W039</accession>
<dbReference type="InParanoid" id="A0A316W039"/>
<gene>
    <name evidence="1" type="ORF">IE81DRAFT_101820</name>
</gene>
<dbReference type="EMBL" id="KZ819373">
    <property type="protein sequence ID" value="PWN43049.1"/>
    <property type="molecule type" value="Genomic_DNA"/>
</dbReference>
<dbReference type="GeneID" id="37031885"/>
<evidence type="ECO:0000313" key="1">
    <source>
        <dbReference type="EMBL" id="PWN43049.1"/>
    </source>
</evidence>